<evidence type="ECO:0000259" key="5">
    <source>
        <dbReference type="PROSITE" id="PS50893"/>
    </source>
</evidence>
<dbReference type="PANTHER" id="PTHR43423:SF1">
    <property type="entry name" value="ABC TRANSPORTER I FAMILY MEMBER 17"/>
    <property type="match status" value="1"/>
</dbReference>
<evidence type="ECO:0000256" key="3">
    <source>
        <dbReference type="ARBA" id="ARBA00022840"/>
    </source>
</evidence>
<dbReference type="SUPFAM" id="SSF52540">
    <property type="entry name" value="P-loop containing nucleoside triphosphate hydrolases"/>
    <property type="match status" value="1"/>
</dbReference>
<dbReference type="PATRIC" id="fig|1352936.5.peg.1609"/>
<sequence>MVTVGEEPIQTTAFALDQVTVRRGDATLLEEITCAIPASACTALVGPSGAGKTTLLRLLNRLEEPTTGTVTFQDRPLPAWNVLTLRRRVTLVGQQPVLLTDTVMDDLRVGRPDLDRHEAATLLDRAHLPAAYLDRPTTNLSGGEAQRVCLARALAVTPQALLLDEPTSALDAVGTAAVEGVVRDLVADGLTVVLVSHNTAQARRVSDHVLVLDHGHLVDQGEAHRVDYLKEYA</sequence>
<dbReference type="InterPro" id="IPR017871">
    <property type="entry name" value="ABC_transporter-like_CS"/>
</dbReference>
<keyword evidence="4" id="KW-1278">Translocase</keyword>
<dbReference type="InterPro" id="IPR027417">
    <property type="entry name" value="P-loop_NTPase"/>
</dbReference>
<dbReference type="SMART" id="SM00382">
    <property type="entry name" value="AAA"/>
    <property type="match status" value="1"/>
</dbReference>
<evidence type="ECO:0000256" key="1">
    <source>
        <dbReference type="ARBA" id="ARBA00022448"/>
    </source>
</evidence>
<reference evidence="6 7" key="1">
    <citation type="journal article" date="2014" name="Genome Announc.">
        <title>Draft Genome Sequence of Streptomyces roseochromogenes subsp. oscitans DS 12.976, Producer of the Aminocoumarin Antibiotic Clorobiocin.</title>
        <authorList>
            <person name="Ruckert C."/>
            <person name="Kalinowski J."/>
            <person name="Heide L."/>
            <person name="Apel A.K."/>
        </authorList>
    </citation>
    <scope>NUCLEOTIDE SEQUENCE [LARGE SCALE GENOMIC DNA]</scope>
    <source>
        <strain evidence="6 7">DS 12.976</strain>
    </source>
</reference>
<dbReference type="HOGENOM" id="CLU_000604_1_22_11"/>
<proteinExistence type="predicted"/>
<evidence type="ECO:0000313" key="6">
    <source>
        <dbReference type="EMBL" id="EST35080.1"/>
    </source>
</evidence>
<keyword evidence="3" id="KW-0067">ATP-binding</keyword>
<keyword evidence="1" id="KW-0813">Transport</keyword>
<comment type="caution">
    <text evidence="6">The sequence shown here is derived from an EMBL/GenBank/DDBJ whole genome shotgun (WGS) entry which is preliminary data.</text>
</comment>
<organism evidence="6 7">
    <name type="scientific">Streptomyces roseochromogenus subsp. oscitans DS 12.976</name>
    <dbReference type="NCBI Taxonomy" id="1352936"/>
    <lineage>
        <taxon>Bacteria</taxon>
        <taxon>Bacillati</taxon>
        <taxon>Actinomycetota</taxon>
        <taxon>Actinomycetes</taxon>
        <taxon>Kitasatosporales</taxon>
        <taxon>Streptomycetaceae</taxon>
        <taxon>Streptomyces</taxon>
    </lineage>
</organism>
<dbReference type="PANTHER" id="PTHR43423">
    <property type="entry name" value="ABC TRANSPORTER I FAMILY MEMBER 17"/>
    <property type="match status" value="1"/>
</dbReference>
<dbReference type="STRING" id="1352936.M878_07570"/>
<keyword evidence="2" id="KW-0547">Nucleotide-binding</keyword>
<evidence type="ECO:0000256" key="2">
    <source>
        <dbReference type="ARBA" id="ARBA00022741"/>
    </source>
</evidence>
<dbReference type="AlphaFoldDB" id="V6KSA9"/>
<dbReference type="RefSeq" id="WP_023545505.1">
    <property type="nucleotide sequence ID" value="NZ_CM002285.1"/>
</dbReference>
<dbReference type="Proteomes" id="UP000017984">
    <property type="component" value="Chromosome"/>
</dbReference>
<dbReference type="EMBL" id="AWQX01000062">
    <property type="protein sequence ID" value="EST35080.1"/>
    <property type="molecule type" value="Genomic_DNA"/>
</dbReference>
<dbReference type="PROSITE" id="PS50893">
    <property type="entry name" value="ABC_TRANSPORTER_2"/>
    <property type="match status" value="1"/>
</dbReference>
<feature type="domain" description="ABC transporter" evidence="5">
    <location>
        <begin position="14"/>
        <end position="233"/>
    </location>
</feature>
<evidence type="ECO:0000256" key="4">
    <source>
        <dbReference type="ARBA" id="ARBA00022967"/>
    </source>
</evidence>
<dbReference type="PROSITE" id="PS00211">
    <property type="entry name" value="ABC_TRANSPORTER_1"/>
    <property type="match status" value="1"/>
</dbReference>
<dbReference type="GO" id="GO:0016887">
    <property type="term" value="F:ATP hydrolysis activity"/>
    <property type="evidence" value="ECO:0007669"/>
    <property type="project" value="InterPro"/>
</dbReference>
<dbReference type="Pfam" id="PF00005">
    <property type="entry name" value="ABC_tran"/>
    <property type="match status" value="1"/>
</dbReference>
<dbReference type="InterPro" id="IPR003593">
    <property type="entry name" value="AAA+_ATPase"/>
</dbReference>
<name>V6KSA9_STRRC</name>
<dbReference type="OrthoDB" id="8481147at2"/>
<gene>
    <name evidence="6" type="ORF">M878_07570</name>
</gene>
<protein>
    <recommendedName>
        <fullName evidence="5">ABC transporter domain-containing protein</fullName>
    </recommendedName>
</protein>
<dbReference type="Gene3D" id="3.40.50.300">
    <property type="entry name" value="P-loop containing nucleotide triphosphate hydrolases"/>
    <property type="match status" value="1"/>
</dbReference>
<evidence type="ECO:0000313" key="7">
    <source>
        <dbReference type="Proteomes" id="UP000017984"/>
    </source>
</evidence>
<accession>V6KSA9</accession>
<dbReference type="GO" id="GO:0005524">
    <property type="term" value="F:ATP binding"/>
    <property type="evidence" value="ECO:0007669"/>
    <property type="project" value="UniProtKB-KW"/>
</dbReference>
<keyword evidence="7" id="KW-1185">Reference proteome</keyword>
<dbReference type="InterPro" id="IPR003439">
    <property type="entry name" value="ABC_transporter-like_ATP-bd"/>
</dbReference>